<keyword evidence="2" id="KW-1185">Reference proteome</keyword>
<dbReference type="EMBL" id="QWDC01000001">
    <property type="protein sequence ID" value="RFZ94864.1"/>
    <property type="molecule type" value="Genomic_DNA"/>
</dbReference>
<name>A0A372NY84_9SPHI</name>
<organism evidence="1 2">
    <name type="scientific">Mucilaginibacter conchicola</name>
    <dbReference type="NCBI Taxonomy" id="2303333"/>
    <lineage>
        <taxon>Bacteria</taxon>
        <taxon>Pseudomonadati</taxon>
        <taxon>Bacteroidota</taxon>
        <taxon>Sphingobacteriia</taxon>
        <taxon>Sphingobacteriales</taxon>
        <taxon>Sphingobacteriaceae</taxon>
        <taxon>Mucilaginibacter</taxon>
    </lineage>
</organism>
<dbReference type="NCBIfam" id="NF041200">
    <property type="entry name" value="mob_BfmA_Nterm"/>
    <property type="match status" value="1"/>
</dbReference>
<dbReference type="Proteomes" id="UP000264217">
    <property type="component" value="Unassembled WGS sequence"/>
</dbReference>
<sequence>MGNAENNKTVRFPAKTDERLLAIARKNGLSKLDAFVFMVDYFYKTKKDPRDLNDELLKNAINRKTDNIVAFIKRQEQDLLIPIKKDGERTMAFERSIMQNFQHDIADHNLWEKEVLAVHARELKQVREFLSKMDNAHLDKSRIKKQASEILEYYIRQREKLGMLSSPADKDALINEVRQRVQNL</sequence>
<protein>
    <submittedName>
        <fullName evidence="1">Uncharacterized protein</fullName>
    </submittedName>
</protein>
<dbReference type="AlphaFoldDB" id="A0A372NY84"/>
<evidence type="ECO:0000313" key="2">
    <source>
        <dbReference type="Proteomes" id="UP000264217"/>
    </source>
</evidence>
<gene>
    <name evidence="1" type="ORF">D0C36_04845</name>
</gene>
<reference evidence="1 2" key="1">
    <citation type="submission" date="2018-08" db="EMBL/GenBank/DDBJ databases">
        <title>Mucilaginibacter sp. MYSH2.</title>
        <authorList>
            <person name="Seo T."/>
        </authorList>
    </citation>
    <scope>NUCLEOTIDE SEQUENCE [LARGE SCALE GENOMIC DNA]</scope>
    <source>
        <strain evidence="1 2">MYSH2</strain>
    </source>
</reference>
<dbReference type="OrthoDB" id="944975at2"/>
<evidence type="ECO:0000313" key="1">
    <source>
        <dbReference type="EMBL" id="RFZ94864.1"/>
    </source>
</evidence>
<comment type="caution">
    <text evidence="1">The sequence shown here is derived from an EMBL/GenBank/DDBJ whole genome shotgun (WGS) entry which is preliminary data.</text>
</comment>
<dbReference type="InterPro" id="IPR048012">
    <property type="entry name" value="BfmA-like_N"/>
</dbReference>
<proteinExistence type="predicted"/>
<accession>A0A372NY84</accession>
<dbReference type="RefSeq" id="WP_117390422.1">
    <property type="nucleotide sequence ID" value="NZ_QWDC01000001.1"/>
</dbReference>